<dbReference type="GO" id="GO:0140664">
    <property type="term" value="F:ATP-dependent DNA damage sensor activity"/>
    <property type="evidence" value="ECO:0007669"/>
    <property type="project" value="InterPro"/>
</dbReference>
<evidence type="ECO:0000313" key="4">
    <source>
        <dbReference type="EMBL" id="MAA18413.1"/>
    </source>
</evidence>
<dbReference type="Pfam" id="PF01119">
    <property type="entry name" value="DNA_mis_repair"/>
    <property type="match status" value="1"/>
</dbReference>
<dbReference type="InterPro" id="IPR014790">
    <property type="entry name" value="MutL_C"/>
</dbReference>
<evidence type="ECO:0000256" key="2">
    <source>
        <dbReference type="ARBA" id="ARBA00022763"/>
    </source>
</evidence>
<dbReference type="InterPro" id="IPR001202">
    <property type="entry name" value="WW_dom"/>
</dbReference>
<protein>
    <submittedName>
        <fullName evidence="4">Dna mismatch repair protein</fullName>
    </submittedName>
</protein>
<dbReference type="EMBL" id="GFPF01007267">
    <property type="protein sequence ID" value="MAA18413.1"/>
    <property type="molecule type" value="Transcribed_RNA"/>
</dbReference>
<dbReference type="SMART" id="SM00853">
    <property type="entry name" value="MutL_C"/>
    <property type="match status" value="1"/>
</dbReference>
<comment type="similarity">
    <text evidence="1">Belongs to the DNA mismatch repair MutL/HexB family.</text>
</comment>
<dbReference type="NCBIfam" id="TIGR00585">
    <property type="entry name" value="mutl"/>
    <property type="match status" value="1"/>
</dbReference>
<dbReference type="Gene3D" id="3.30.565.10">
    <property type="entry name" value="Histidine kinase-like ATPase, C-terminal domain"/>
    <property type="match status" value="1"/>
</dbReference>
<proteinExistence type="inferred from homology"/>
<name>A0A224YVS5_9ACAR</name>
<dbReference type="Gene3D" id="3.30.230.10">
    <property type="match status" value="1"/>
</dbReference>
<dbReference type="InterPro" id="IPR038973">
    <property type="entry name" value="MutL/Mlh/Pms-like"/>
</dbReference>
<dbReference type="InterPro" id="IPR042121">
    <property type="entry name" value="MutL_C_regsub"/>
</dbReference>
<dbReference type="InterPro" id="IPR036890">
    <property type="entry name" value="HATPase_C_sf"/>
</dbReference>
<sequence length="1475" mass="163814">MELHRLPTDVISKLRSGVAIVSVAHCMEELVLNALDAGATCVAVRLNMPYYKVQVVDNGHGIPREQLESCGERYCTSKCRTVSDLEHPKFYGYRGEAISSIVGMSGIVQIESRSRNSTDSWCKTFARGKLRELAPSTTDRPSVGTTVTVLDFMYNLPVRRRCLSEAIDFEFCLQHLEGIALSHPEVSFTLRNDVTGEKHFQTRKTKSILDIFAQLFGAQRAATLKHTLMKKKHFIVEAYISLEGHTSKQLQFVYLNKRLLRKTRIHKLFHNVIKKYVLGFHTKSAALCGSPSKLRNKQPVFVIFVNCTSRTFDVTYEPQKTFVEFTDWDKMTKLFEQLLNDFLHKHGIISHNFVINGELAFSQKSPPECEPTVRTDVNINVEDVPNALVSMKVCRKEPCIAAEPDEEESGTLEDMTTSPVHSVSEERLQHAEMQLVHSSSVMSYISQSRDVGAHRPKGVIALPPSFSAVSNTRPLLCMPENETLFDIGKSFVKRGHSRSAHSVQTCGGVKQRDVPENFPTRRHGPVHHHQNEPRKTDAAIAQLSDTVDKLTQKETNCHKRVQFLAAEPISCVGNTEDAPVCMKKKRESAATHSNSSDKSLSRKLHCKFSHAVSHNHNHPRKMDVAVPQQTDVVHKPSHKENNCHEEIIISTPEIRSHIGSAQDASVASCTKAKQLAAKYSQWTEEVHSRKVHLKDQSSEVNKAWHASENLLPDLSRMTQGHQDQTFLQSHLCSTRPTPLATKLRRRMKAHVPTNEHTSVTSASFAASNTPSCQAAAYPHATSESFIKTADFRCLCLQAQQLCPVHGTEIIPSKAPRFSLPTLPVDEENSPDEPIRSVYQTQKFTPEVTLSQPFTCSDLLGCYVTQSQTKETSTTVVQGTQPFVPELEMTCGPAALEVTETAYMTSSPIEIDCISSSEESAPFKMSEHESTYSTQATPIVINHGSSEHGPVPAATKGSFSLTKLRFIENSSTHSAKSLEEGVTHSLFSRSTQNTSSHCEMLMKTSCVADTMSPRVEDNNSGSIETTADELGGLTQLSPAESQHSSTCKEPDAVGAQAVQQHLASPKEGTTTIPGDQLPAVANERSRADMSTVEMYPGNWAACMDPTSGEKVFINMASGNSSFTLPSICLEQEGPAPIKALETAQQRNPSLAPAPFVPQFQPRPQDERSHFGCSPDCEQADVANMVRVWNNPALSCSTVGQDTADGGLFSKGSGPLYRITESYKFRKEMLTYVQVIGQVDAKFIACLMPLSQNKVQEESLIVLFDQHAAHERVRLEWILENQYEARGQARCVRSLALSSELTVALEPDCLRRAAICEREMRKLGIHYVVHDHGVSFKRLPVCLLERDESEQRAGRPSTLPSRMEELLRDHTETLLGTRHSAITLPKFLMDVLSSQACHGAIRFGSFLEKAECNSILKALSKCTLPFQCAHGRPSLMPIVDLRFLPSEKECRKPNLTALFSRLKNNVSNPRMMVVNTN</sequence>
<dbReference type="InterPro" id="IPR020568">
    <property type="entry name" value="Ribosomal_Su5_D2-typ_SF"/>
</dbReference>
<feature type="domain" description="WW" evidence="3">
    <location>
        <begin position="1098"/>
        <end position="1124"/>
    </location>
</feature>
<dbReference type="InterPro" id="IPR002099">
    <property type="entry name" value="MutL/Mlh/PMS"/>
</dbReference>
<evidence type="ECO:0000256" key="1">
    <source>
        <dbReference type="ARBA" id="ARBA00006082"/>
    </source>
</evidence>
<dbReference type="InterPro" id="IPR013507">
    <property type="entry name" value="DNA_mismatch_S5_2-like"/>
</dbReference>
<dbReference type="InterPro" id="IPR014721">
    <property type="entry name" value="Ribsml_uS5_D2-typ_fold_subgr"/>
</dbReference>
<dbReference type="SUPFAM" id="SSF55874">
    <property type="entry name" value="ATPase domain of HSP90 chaperone/DNA topoisomerase II/histidine kinase"/>
    <property type="match status" value="1"/>
</dbReference>
<organism evidence="4">
    <name type="scientific">Rhipicephalus zambeziensis</name>
    <dbReference type="NCBI Taxonomy" id="60191"/>
    <lineage>
        <taxon>Eukaryota</taxon>
        <taxon>Metazoa</taxon>
        <taxon>Ecdysozoa</taxon>
        <taxon>Arthropoda</taxon>
        <taxon>Chelicerata</taxon>
        <taxon>Arachnida</taxon>
        <taxon>Acari</taxon>
        <taxon>Parasitiformes</taxon>
        <taxon>Ixodida</taxon>
        <taxon>Ixodoidea</taxon>
        <taxon>Ixodidae</taxon>
        <taxon>Rhipicephalinae</taxon>
        <taxon>Rhipicephalus</taxon>
        <taxon>Rhipicephalus</taxon>
    </lineage>
</organism>
<evidence type="ECO:0000259" key="3">
    <source>
        <dbReference type="PROSITE" id="PS01159"/>
    </source>
</evidence>
<dbReference type="SMART" id="SM01340">
    <property type="entry name" value="DNA_mis_repair"/>
    <property type="match status" value="1"/>
</dbReference>
<accession>A0A224YVS5</accession>
<dbReference type="PANTHER" id="PTHR10073:SF47">
    <property type="entry name" value="DNA MISMATCH REPAIR PROTEIN MLH3"/>
    <property type="match status" value="1"/>
</dbReference>
<dbReference type="GO" id="GO:0030983">
    <property type="term" value="F:mismatched DNA binding"/>
    <property type="evidence" value="ECO:0007669"/>
    <property type="project" value="InterPro"/>
</dbReference>
<dbReference type="InterPro" id="IPR003594">
    <property type="entry name" value="HATPase_dom"/>
</dbReference>
<dbReference type="GO" id="GO:0032300">
    <property type="term" value="C:mismatch repair complex"/>
    <property type="evidence" value="ECO:0007669"/>
    <property type="project" value="InterPro"/>
</dbReference>
<dbReference type="InterPro" id="IPR042120">
    <property type="entry name" value="MutL_C_dimsub"/>
</dbReference>
<dbReference type="PROSITE" id="PS01159">
    <property type="entry name" value="WW_DOMAIN_1"/>
    <property type="match status" value="1"/>
</dbReference>
<dbReference type="SUPFAM" id="SSF54211">
    <property type="entry name" value="Ribosomal protein S5 domain 2-like"/>
    <property type="match status" value="1"/>
</dbReference>
<dbReference type="Gene3D" id="3.30.1540.20">
    <property type="entry name" value="MutL, C-terminal domain, dimerisation subdomain"/>
    <property type="match status" value="1"/>
</dbReference>
<dbReference type="SUPFAM" id="SSF118116">
    <property type="entry name" value="DNA mismatch repair protein MutL"/>
    <property type="match status" value="1"/>
</dbReference>
<dbReference type="GO" id="GO:0006298">
    <property type="term" value="P:mismatch repair"/>
    <property type="evidence" value="ECO:0007669"/>
    <property type="project" value="InterPro"/>
</dbReference>
<keyword evidence="2" id="KW-0227">DNA damage</keyword>
<dbReference type="InterPro" id="IPR037198">
    <property type="entry name" value="MutL_C_sf"/>
</dbReference>
<dbReference type="GO" id="GO:0016887">
    <property type="term" value="F:ATP hydrolysis activity"/>
    <property type="evidence" value="ECO:0007669"/>
    <property type="project" value="InterPro"/>
</dbReference>
<reference evidence="4" key="1">
    <citation type="journal article" date="2017" name="Parasit. Vectors">
        <title>Sialotranscriptomics of Rhipicephalus zambeziensis reveals intricate expression profiles of secretory proteins and suggests tight temporal transcriptional regulation during blood-feeding.</title>
        <authorList>
            <person name="de Castro M.H."/>
            <person name="de Klerk D."/>
            <person name="Pienaar R."/>
            <person name="Rees D.J.G."/>
            <person name="Mans B.J."/>
        </authorList>
    </citation>
    <scope>NUCLEOTIDE SEQUENCE</scope>
    <source>
        <tissue evidence="4">Salivary glands</tissue>
    </source>
</reference>
<dbReference type="GO" id="GO:0005524">
    <property type="term" value="F:ATP binding"/>
    <property type="evidence" value="ECO:0007669"/>
    <property type="project" value="InterPro"/>
</dbReference>
<dbReference type="Pfam" id="PF02518">
    <property type="entry name" value="HATPase_c"/>
    <property type="match status" value="1"/>
</dbReference>
<dbReference type="Gene3D" id="3.30.1370.100">
    <property type="entry name" value="MutL, C-terminal domain, regulatory subdomain"/>
    <property type="match status" value="1"/>
</dbReference>
<dbReference type="PANTHER" id="PTHR10073">
    <property type="entry name" value="DNA MISMATCH REPAIR PROTEIN MLH, PMS, MUTL"/>
    <property type="match status" value="1"/>
</dbReference>